<name>A0ABT3MS14_9GAMM</name>
<comment type="caution">
    <text evidence="3">The sequence shown here is derived from an EMBL/GenBank/DDBJ whole genome shotgun (WGS) entry which is preliminary data.</text>
</comment>
<feature type="region of interest" description="Disordered" evidence="1">
    <location>
        <begin position="32"/>
        <end position="76"/>
    </location>
</feature>
<evidence type="ECO:0000256" key="2">
    <source>
        <dbReference type="SAM" id="SignalP"/>
    </source>
</evidence>
<evidence type="ECO:0000313" key="4">
    <source>
        <dbReference type="Proteomes" id="UP001209854"/>
    </source>
</evidence>
<reference evidence="3 4" key="1">
    <citation type="submission" date="2022-10" db="EMBL/GenBank/DDBJ databases">
        <title>High-quality genome sequences of two octocoral-associated bacteria, Endozoicomonas euniceicola EF212 and Endozoicomonas gorgoniicola PS125.</title>
        <authorList>
            <person name="Chiou Y.-J."/>
            <person name="Chen Y.-H."/>
        </authorList>
    </citation>
    <scope>NUCLEOTIDE SEQUENCE [LARGE SCALE GENOMIC DNA]</scope>
    <source>
        <strain evidence="3 4">PS125</strain>
    </source>
</reference>
<organism evidence="3 4">
    <name type="scientific">Endozoicomonas gorgoniicola</name>
    <dbReference type="NCBI Taxonomy" id="1234144"/>
    <lineage>
        <taxon>Bacteria</taxon>
        <taxon>Pseudomonadati</taxon>
        <taxon>Pseudomonadota</taxon>
        <taxon>Gammaproteobacteria</taxon>
        <taxon>Oceanospirillales</taxon>
        <taxon>Endozoicomonadaceae</taxon>
        <taxon>Endozoicomonas</taxon>
    </lineage>
</organism>
<gene>
    <name evidence="3" type="ORF">NX722_05820</name>
</gene>
<proteinExistence type="predicted"/>
<feature type="signal peptide" evidence="2">
    <location>
        <begin position="1"/>
        <end position="28"/>
    </location>
</feature>
<evidence type="ECO:0000256" key="1">
    <source>
        <dbReference type="SAM" id="MobiDB-lite"/>
    </source>
</evidence>
<dbReference type="RefSeq" id="WP_262567150.1">
    <property type="nucleotide sequence ID" value="NZ_JAPFCC010000001.1"/>
</dbReference>
<sequence>MKGIGRRHCVRAISLGLVLLLIEVNTYASPVNHHKDNHSGQNSKTGKTDKPSRKRKIDSSDDSLQDNAPPTSRRRTVIEINPFSSVQPLYLLNLGDEDLMVQQSLLESIKALQREPGQNGTSAPPLGFTLSSQILEEYDDELDFLLESAGARAVESLQDNTRLMLERLFNQSPVSGENVASLIPNVIQGYSSDTPLPAISPQAFVHIAVVTEYNYSRLIVGYYDLVAQAYLYAFSDLNGDVVVYHSVARNFYDSVLNALKKKTCALKGELETQVLHLSQTIPELTTLLNQQPTEPDASSIQDVIHRTEINRYIRASERPAIHHCDNIPEPVSNRVPDTNGFQRHDVAEYLSDLIRQGQVGDFVYQEHDGNEIYSFTRFVIDEDQKDKSLVQQITSILRSSRQSNSSSELLVAVCSTKPHSPPLILYLQIDGENVLMSQHSRSEALHNLPGPSGEQILLVDLTILAEALSSLEALDAIYVFHRQQ</sequence>
<keyword evidence="2" id="KW-0732">Signal</keyword>
<keyword evidence="4" id="KW-1185">Reference proteome</keyword>
<feature type="chain" id="PRO_5046821656" evidence="2">
    <location>
        <begin position="29"/>
        <end position="484"/>
    </location>
</feature>
<dbReference type="EMBL" id="JAPFCC010000001">
    <property type="protein sequence ID" value="MCW7552171.1"/>
    <property type="molecule type" value="Genomic_DNA"/>
</dbReference>
<evidence type="ECO:0000313" key="3">
    <source>
        <dbReference type="EMBL" id="MCW7552171.1"/>
    </source>
</evidence>
<protein>
    <submittedName>
        <fullName evidence="3">Uncharacterized protein</fullName>
    </submittedName>
</protein>
<dbReference type="Proteomes" id="UP001209854">
    <property type="component" value="Unassembled WGS sequence"/>
</dbReference>
<accession>A0ABT3MS14</accession>